<feature type="signal peptide" evidence="2">
    <location>
        <begin position="1"/>
        <end position="23"/>
    </location>
</feature>
<accession>A0ABW5TF56</accession>
<dbReference type="NCBIfam" id="TIGR04183">
    <property type="entry name" value="Por_Secre_tail"/>
    <property type="match status" value="1"/>
</dbReference>
<dbReference type="EMBL" id="JBHULY010000025">
    <property type="protein sequence ID" value="MFD2726726.1"/>
    <property type="molecule type" value="Genomic_DNA"/>
</dbReference>
<evidence type="ECO:0000259" key="3">
    <source>
        <dbReference type="Pfam" id="PF18962"/>
    </source>
</evidence>
<keyword evidence="5" id="KW-1185">Reference proteome</keyword>
<dbReference type="Pfam" id="PF03382">
    <property type="entry name" value="DUF285"/>
    <property type="match status" value="1"/>
</dbReference>
<evidence type="ECO:0000256" key="1">
    <source>
        <dbReference type="ARBA" id="ARBA00022729"/>
    </source>
</evidence>
<feature type="domain" description="Secretion system C-terminal sorting" evidence="3">
    <location>
        <begin position="492"/>
        <end position="558"/>
    </location>
</feature>
<feature type="chain" id="PRO_5046873709" evidence="2">
    <location>
        <begin position="24"/>
        <end position="560"/>
    </location>
</feature>
<dbReference type="InterPro" id="IPR005046">
    <property type="entry name" value="DUF285"/>
</dbReference>
<dbReference type="InterPro" id="IPR026444">
    <property type="entry name" value="Secre_tail"/>
</dbReference>
<gene>
    <name evidence="4" type="ORF">ACFSR8_10930</name>
</gene>
<dbReference type="NCBIfam" id="TIGR02167">
    <property type="entry name" value="Liste_lipo_26"/>
    <property type="match status" value="7"/>
</dbReference>
<organism evidence="4 5">
    <name type="scientific">Hyunsoonleella rubra</name>
    <dbReference type="NCBI Taxonomy" id="1737062"/>
    <lineage>
        <taxon>Bacteria</taxon>
        <taxon>Pseudomonadati</taxon>
        <taxon>Bacteroidota</taxon>
        <taxon>Flavobacteriia</taxon>
        <taxon>Flavobacteriales</taxon>
        <taxon>Flavobacteriaceae</taxon>
    </lineage>
</organism>
<dbReference type="InterPro" id="IPR011889">
    <property type="entry name" value="Liste_lipo_26"/>
</dbReference>
<reference evidence="5" key="1">
    <citation type="journal article" date="2019" name="Int. J. Syst. Evol. Microbiol.">
        <title>The Global Catalogue of Microorganisms (GCM) 10K type strain sequencing project: providing services to taxonomists for standard genome sequencing and annotation.</title>
        <authorList>
            <consortium name="The Broad Institute Genomics Platform"/>
            <consortium name="The Broad Institute Genome Sequencing Center for Infectious Disease"/>
            <person name="Wu L."/>
            <person name="Ma J."/>
        </authorList>
    </citation>
    <scope>NUCLEOTIDE SEQUENCE [LARGE SCALE GENOMIC DNA]</scope>
    <source>
        <strain evidence="5">KCTC 42398</strain>
    </source>
</reference>
<dbReference type="Proteomes" id="UP001597476">
    <property type="component" value="Unassembled WGS sequence"/>
</dbReference>
<sequence>MMKRLLLYLIAIVPIFSISQNHFVTTWQTTTPNESITIPTIGTGYNYDIDWENDGTFDDLGVTGNITHNYPNSGVHTIAIRGDFPRIYFNNGGSKNQILSIEQWGDIAWTSFNRAFFGCANLVINASDAPDLSNVNDLSSMFRSCTSFNQSIDHWDVSNITSIAAMFFDSTYNQPLNSWDVSNVTSMSNTFSGASFFNQPLNNWDVSNVIDMTYMFNACSAFNQPLDNWDVGNVTSMFGTFYFAIAFNQPLNSWDVSSVTNMWNSFGSASSFNQPLNNWDVSSVTNMRGMFEAAQSFNQPIDSWNVGNVTDMAFMFINAQSFNQPLNNWDVSSVTNMNRMFTDAISFNRRLGGWIVSNVTDMSRMFDGATSFNQPLTTWVVNNVTDMSSMFSDATAFNQPLNTWDVSSVTNMTNMFLNVTLSTENYDDTLIAWDALNLQPNVVFHGGNSLYCNSATQRLNMINSDGWTITDGGQTICGSLSTNEFDEDIVALYPNPARNSFSINSNENIKQIAIHDLSGKEVLRYDRIKRDYRIENLVSGIYFVKIQTEKGEVTKKLIKK</sequence>
<keyword evidence="1 2" id="KW-0732">Signal</keyword>
<dbReference type="Pfam" id="PF18962">
    <property type="entry name" value="Por_Secre_tail"/>
    <property type="match status" value="1"/>
</dbReference>
<evidence type="ECO:0000256" key="2">
    <source>
        <dbReference type="SAM" id="SignalP"/>
    </source>
</evidence>
<name>A0ABW5TF56_9FLAO</name>
<comment type="caution">
    <text evidence="4">The sequence shown here is derived from an EMBL/GenBank/DDBJ whole genome shotgun (WGS) entry which is preliminary data.</text>
</comment>
<proteinExistence type="predicted"/>
<evidence type="ECO:0000313" key="4">
    <source>
        <dbReference type="EMBL" id="MFD2726726.1"/>
    </source>
</evidence>
<evidence type="ECO:0000313" key="5">
    <source>
        <dbReference type="Proteomes" id="UP001597476"/>
    </source>
</evidence>
<dbReference type="RefSeq" id="WP_380291943.1">
    <property type="nucleotide sequence ID" value="NZ_JBHULY010000025.1"/>
</dbReference>
<protein>
    <submittedName>
        <fullName evidence="4">BspA family leucine-rich repeat surface protein</fullName>
    </submittedName>
</protein>